<protein>
    <submittedName>
        <fullName evidence="2">Uncharacterized protein</fullName>
    </submittedName>
</protein>
<evidence type="ECO:0000256" key="1">
    <source>
        <dbReference type="SAM" id="MobiDB-lite"/>
    </source>
</evidence>
<reference evidence="2" key="1">
    <citation type="submission" date="2021-05" db="EMBL/GenBank/DDBJ databases">
        <authorList>
            <person name="Pietrasiak N."/>
            <person name="Ward R."/>
            <person name="Stajich J.E."/>
            <person name="Kurbessoian T."/>
        </authorList>
    </citation>
    <scope>NUCLEOTIDE SEQUENCE</scope>
    <source>
        <strain evidence="2">CPER-KK1</strain>
    </source>
</reference>
<accession>A0A951U942</accession>
<dbReference type="Proteomes" id="UP000753908">
    <property type="component" value="Unassembled WGS sequence"/>
</dbReference>
<dbReference type="AlphaFoldDB" id="A0A951U942"/>
<comment type="caution">
    <text evidence="2">The sequence shown here is derived from an EMBL/GenBank/DDBJ whole genome shotgun (WGS) entry which is preliminary data.</text>
</comment>
<evidence type="ECO:0000313" key="2">
    <source>
        <dbReference type="EMBL" id="MBW4544514.1"/>
    </source>
</evidence>
<organism evidence="2 3">
    <name type="scientific">Symplocastrum torsivum CPER-KK1</name>
    <dbReference type="NCBI Taxonomy" id="450513"/>
    <lineage>
        <taxon>Bacteria</taxon>
        <taxon>Bacillati</taxon>
        <taxon>Cyanobacteriota</taxon>
        <taxon>Cyanophyceae</taxon>
        <taxon>Oscillatoriophycideae</taxon>
        <taxon>Oscillatoriales</taxon>
        <taxon>Microcoleaceae</taxon>
        <taxon>Symplocastrum</taxon>
    </lineage>
</organism>
<reference evidence="2" key="2">
    <citation type="journal article" date="2022" name="Microbiol. Resour. Announc.">
        <title>Metagenome Sequencing to Explore Phylogenomics of Terrestrial Cyanobacteria.</title>
        <authorList>
            <person name="Ward R.D."/>
            <person name="Stajich J.E."/>
            <person name="Johansen J.R."/>
            <person name="Huntemann M."/>
            <person name="Clum A."/>
            <person name="Foster B."/>
            <person name="Foster B."/>
            <person name="Roux S."/>
            <person name="Palaniappan K."/>
            <person name="Varghese N."/>
            <person name="Mukherjee S."/>
            <person name="Reddy T.B.K."/>
            <person name="Daum C."/>
            <person name="Copeland A."/>
            <person name="Chen I.A."/>
            <person name="Ivanova N.N."/>
            <person name="Kyrpides N.C."/>
            <person name="Shapiro N."/>
            <person name="Eloe-Fadrosh E.A."/>
            <person name="Pietrasiak N."/>
        </authorList>
    </citation>
    <scope>NUCLEOTIDE SEQUENCE</scope>
    <source>
        <strain evidence="2">CPER-KK1</strain>
    </source>
</reference>
<dbReference type="EMBL" id="JAHHIF010000009">
    <property type="protein sequence ID" value="MBW4544514.1"/>
    <property type="molecule type" value="Genomic_DNA"/>
</dbReference>
<evidence type="ECO:0000313" key="3">
    <source>
        <dbReference type="Proteomes" id="UP000753908"/>
    </source>
</evidence>
<feature type="region of interest" description="Disordered" evidence="1">
    <location>
        <begin position="31"/>
        <end position="53"/>
    </location>
</feature>
<gene>
    <name evidence="2" type="ORF">KME25_08730</name>
</gene>
<sequence>MPKLFGISGSLRPKIYRILLAMIVHKPVPERPGRCEPRVRKRRQSSLSSHAAASFFPTSADGDRLIKLERIRQQPNCDFG</sequence>
<proteinExistence type="predicted"/>
<name>A0A951U942_9CYAN</name>